<dbReference type="GeneTree" id="ENSGT00390000007349"/>
<name>A0A8C5SZA7_LATLA</name>
<protein>
    <submittedName>
        <fullName evidence="3">HPS4 biosis of lysosomal organelles complex 3 subunit 2</fullName>
    </submittedName>
</protein>
<dbReference type="GO" id="GO:0030318">
    <property type="term" value="P:melanocyte differentiation"/>
    <property type="evidence" value="ECO:0007669"/>
    <property type="project" value="Ensembl"/>
</dbReference>
<evidence type="ECO:0000313" key="4">
    <source>
        <dbReference type="Proteomes" id="UP000694406"/>
    </source>
</evidence>
<evidence type="ECO:0000313" key="3">
    <source>
        <dbReference type="Ensembl" id="ENSLLTP00000025092.1"/>
    </source>
</evidence>
<reference evidence="3" key="1">
    <citation type="submission" date="2025-08" db="UniProtKB">
        <authorList>
            <consortium name="Ensembl"/>
        </authorList>
    </citation>
    <scope>IDENTIFICATION</scope>
</reference>
<dbReference type="GO" id="GO:0005765">
    <property type="term" value="C:lysosomal membrane"/>
    <property type="evidence" value="ECO:0007669"/>
    <property type="project" value="TreeGrafter"/>
</dbReference>
<dbReference type="PANTHER" id="PTHR14407">
    <property type="entry name" value="HERMANSKY-PUDLAK SYNDROME 4 PROTEIN LIGHT-EAR PROTEIN-RELATED"/>
    <property type="match status" value="1"/>
</dbReference>
<proteinExistence type="predicted"/>
<evidence type="ECO:0000259" key="2">
    <source>
        <dbReference type="Pfam" id="PF19033"/>
    </source>
</evidence>
<reference evidence="3" key="2">
    <citation type="submission" date="2025-09" db="UniProtKB">
        <authorList>
            <consortium name="Ensembl"/>
        </authorList>
    </citation>
    <scope>IDENTIFICATION</scope>
</reference>
<feature type="domain" description="CCZ1/INTU/HPS4 third Longin" evidence="2">
    <location>
        <begin position="341"/>
        <end position="437"/>
    </location>
</feature>
<dbReference type="GO" id="GO:0042827">
    <property type="term" value="C:platelet dense granule"/>
    <property type="evidence" value="ECO:0007669"/>
    <property type="project" value="Ensembl"/>
</dbReference>
<dbReference type="InterPro" id="IPR043989">
    <property type="entry name" value="CCZ1/INTU/HSP4_longin_3"/>
</dbReference>
<dbReference type="GO" id="GO:0006605">
    <property type="term" value="P:protein targeting"/>
    <property type="evidence" value="ECO:0007669"/>
    <property type="project" value="Ensembl"/>
</dbReference>
<dbReference type="Proteomes" id="UP000694406">
    <property type="component" value="Unplaced"/>
</dbReference>
<dbReference type="GO" id="GO:0031267">
    <property type="term" value="F:small GTPase binding"/>
    <property type="evidence" value="ECO:0007669"/>
    <property type="project" value="Ensembl"/>
</dbReference>
<gene>
    <name evidence="3" type="primary">HPS4</name>
</gene>
<dbReference type="GO" id="GO:0007040">
    <property type="term" value="P:lysosome organization"/>
    <property type="evidence" value="ECO:0007669"/>
    <property type="project" value="Ensembl"/>
</dbReference>
<evidence type="ECO:0000259" key="1">
    <source>
        <dbReference type="Pfam" id="PF19031"/>
    </source>
</evidence>
<dbReference type="GO" id="GO:0016192">
    <property type="term" value="P:vesicle-mediated transport"/>
    <property type="evidence" value="ECO:0007669"/>
    <property type="project" value="InterPro"/>
</dbReference>
<dbReference type="Pfam" id="PF19033">
    <property type="entry name" value="Intu_longin_3"/>
    <property type="match status" value="1"/>
</dbReference>
<organism evidence="3 4">
    <name type="scientific">Laticauda laticaudata</name>
    <name type="common">Blue-ringed sea krait</name>
    <name type="synonym">Blue-lipped sea krait</name>
    <dbReference type="NCBI Taxonomy" id="8630"/>
    <lineage>
        <taxon>Eukaryota</taxon>
        <taxon>Metazoa</taxon>
        <taxon>Chordata</taxon>
        <taxon>Craniata</taxon>
        <taxon>Vertebrata</taxon>
        <taxon>Euteleostomi</taxon>
        <taxon>Lepidosauria</taxon>
        <taxon>Squamata</taxon>
        <taxon>Bifurcata</taxon>
        <taxon>Unidentata</taxon>
        <taxon>Episquamata</taxon>
        <taxon>Toxicofera</taxon>
        <taxon>Serpentes</taxon>
        <taxon>Colubroidea</taxon>
        <taxon>Elapidae</taxon>
        <taxon>Laticaudinae</taxon>
        <taxon>Laticauda</taxon>
    </lineage>
</organism>
<dbReference type="InterPro" id="IPR026091">
    <property type="entry name" value="HPS4"/>
</dbReference>
<keyword evidence="4" id="KW-1185">Reference proteome</keyword>
<dbReference type="GO" id="GO:0031085">
    <property type="term" value="C:BLOC-3 complex"/>
    <property type="evidence" value="ECO:0007669"/>
    <property type="project" value="Ensembl"/>
</dbReference>
<dbReference type="AlphaFoldDB" id="A0A8C5SZA7"/>
<dbReference type="PANTHER" id="PTHR14407:SF9">
    <property type="entry name" value="BLOC-3 COMPLEX MEMBER HPS4"/>
    <property type="match status" value="1"/>
</dbReference>
<dbReference type="GO" id="GO:0050821">
    <property type="term" value="P:protein stabilization"/>
    <property type="evidence" value="ECO:0007669"/>
    <property type="project" value="Ensembl"/>
</dbReference>
<dbReference type="GO" id="GO:0007596">
    <property type="term" value="P:blood coagulation"/>
    <property type="evidence" value="ECO:0007669"/>
    <property type="project" value="Ensembl"/>
</dbReference>
<dbReference type="GO" id="GO:0042470">
    <property type="term" value="C:melanosome"/>
    <property type="evidence" value="ECO:0007669"/>
    <property type="project" value="Ensembl"/>
</dbReference>
<accession>A0A8C5SZA7</accession>
<dbReference type="Ensembl" id="ENSLLTT00000025998.1">
    <property type="protein sequence ID" value="ENSLLTP00000025092.1"/>
    <property type="gene ID" value="ENSLLTG00000018369.1"/>
</dbReference>
<feature type="domain" description="CCZ1/INTU/HSP4 first Longin" evidence="1">
    <location>
        <begin position="17"/>
        <end position="122"/>
    </location>
</feature>
<dbReference type="GO" id="GO:0005085">
    <property type="term" value="F:guanyl-nucleotide exchange factor activity"/>
    <property type="evidence" value="ECO:0007669"/>
    <property type="project" value="Ensembl"/>
</dbReference>
<dbReference type="Pfam" id="PF19031">
    <property type="entry name" value="Intu_longin_1"/>
    <property type="match status" value="1"/>
</dbReference>
<dbReference type="GO" id="GO:0042803">
    <property type="term" value="F:protein homodimerization activity"/>
    <property type="evidence" value="ECO:0007669"/>
    <property type="project" value="Ensembl"/>
</dbReference>
<sequence>GAETASAHVTSGRKWWRCFFLYDASKVRGEGDPTRAGICCFHPRQAPRDEQELLCGQIAGVARCALEISGSPPGLVRLRKLKFALEAEGSYLWALGCTAELSDLSCRRLLERLVGLFRFYNGPPSRAYAERSQEDLDQEWELYVSHLQQSSSDLHRAFNSLWALDKNKVDPLLLLKAALILQSCQRSLSRQVPSGLPVPVQMAQLPSGVQLGQSFCSDSQPFPRGGREPFAFPRGWGGYGRRAQPSSTILLAQHRGPQGDLAGRKGRGTPAGGADGAAWVRMALYVHPIRDLVLALLAEEVLVSSAAFMEDVYHSSLASLNGLEVHLAETLPKGPLPSARSTYNFAHYDAIQNILTTNTLQALSPEDQLFLQATGLIHATFERLPTTSELTLRNASTAVYGCRNAIQESYFQQRGSTPSNSGVPNPRDSIVSLPGKARLKLLKHGVNLL</sequence>
<dbReference type="GO" id="GO:1903232">
    <property type="term" value="P:melanosome assembly"/>
    <property type="evidence" value="ECO:0007669"/>
    <property type="project" value="Ensembl"/>
</dbReference>
<dbReference type="InterPro" id="IPR043987">
    <property type="entry name" value="CCZ1/INTU/HSP4_longin_1"/>
</dbReference>